<evidence type="ECO:0000256" key="4">
    <source>
        <dbReference type="ARBA" id="ARBA00011927"/>
    </source>
</evidence>
<gene>
    <name evidence="11" type="ORF">QTP70_014339</name>
</gene>
<evidence type="ECO:0000256" key="3">
    <source>
        <dbReference type="ARBA" id="ARBA00006729"/>
    </source>
</evidence>
<dbReference type="AlphaFoldDB" id="A0AAE0V105"/>
<comment type="pathway">
    <text evidence="2">Protein modification; peptidyl-diphthamide biosynthesis.</text>
</comment>
<keyword evidence="7" id="KW-0949">S-adenosyl-L-methionine</keyword>
<comment type="similarity">
    <text evidence="3">Belongs to the diphthine synthase family.</text>
</comment>
<proteinExistence type="inferred from homology"/>
<dbReference type="InterPro" id="IPR035996">
    <property type="entry name" value="4pyrrol_Methylase_sf"/>
</dbReference>
<keyword evidence="12" id="KW-1185">Reference proteome</keyword>
<dbReference type="EMBL" id="JAUCMX010000010">
    <property type="protein sequence ID" value="KAK3533253.1"/>
    <property type="molecule type" value="Genomic_DNA"/>
</dbReference>
<dbReference type="Gene3D" id="3.40.1010.10">
    <property type="entry name" value="Cobalt-precorrin-4 Transmethylase, Domain 1"/>
    <property type="match status" value="1"/>
</dbReference>
<comment type="function">
    <text evidence="1">S-adenosyl-L-methionine-dependent methyltransferase that catalyzes four methylations of the modified target histidine residue in translation elongation factor 2 (EF-2), to form an intermediate called diphthine methyl ester. The four successive methylation reactions represent the second step of diphthamide biosynthesis.</text>
</comment>
<dbReference type="Pfam" id="PF00590">
    <property type="entry name" value="TP_methylase"/>
    <property type="match status" value="1"/>
</dbReference>
<dbReference type="EC" id="2.1.1.314" evidence="4"/>
<dbReference type="GO" id="GO:0141133">
    <property type="term" value="F:diphthine methyl ester synthase activity"/>
    <property type="evidence" value="ECO:0007669"/>
    <property type="project" value="UniProtKB-EC"/>
</dbReference>
<dbReference type="FunFam" id="3.30.950.10:FF:000004">
    <property type="entry name" value="Diphthine synthase putative"/>
    <property type="match status" value="1"/>
</dbReference>
<reference evidence="11" key="1">
    <citation type="submission" date="2023-06" db="EMBL/GenBank/DDBJ databases">
        <title>Male Hemibagrus guttatus genome.</title>
        <authorList>
            <person name="Bian C."/>
        </authorList>
    </citation>
    <scope>NUCLEOTIDE SEQUENCE</scope>
    <source>
        <strain evidence="11">Male_cb2023</strain>
        <tissue evidence="11">Muscle</tissue>
    </source>
</reference>
<accession>A0AAE0V105</accession>
<evidence type="ECO:0000256" key="9">
    <source>
        <dbReference type="SAM" id="MobiDB-lite"/>
    </source>
</evidence>
<dbReference type="FunFam" id="3.40.1010.10:FF:000004">
    <property type="entry name" value="Putative diphthine synthase"/>
    <property type="match status" value="1"/>
</dbReference>
<evidence type="ECO:0000256" key="5">
    <source>
        <dbReference type="ARBA" id="ARBA00022603"/>
    </source>
</evidence>
<keyword evidence="6" id="KW-0808">Transferase</keyword>
<dbReference type="SUPFAM" id="SSF53790">
    <property type="entry name" value="Tetrapyrrole methylase"/>
    <property type="match status" value="1"/>
</dbReference>
<comment type="caution">
    <text evidence="11">The sequence shown here is derived from an EMBL/GenBank/DDBJ whole genome shotgun (WGS) entry which is preliminary data.</text>
</comment>
<evidence type="ECO:0000256" key="8">
    <source>
        <dbReference type="ARBA" id="ARBA00048752"/>
    </source>
</evidence>
<comment type="catalytic activity">
    <reaction evidence="8">
        <text>2-[(3S)-amino-3-carboxypropyl]-L-histidyl-[translation elongation factor 2] + 4 S-adenosyl-L-methionine = diphthine methyl ester-[translation elongation factor 2] + 4 S-adenosyl-L-homocysteine + 3 H(+)</text>
        <dbReference type="Rhea" id="RHEA:42652"/>
        <dbReference type="Rhea" id="RHEA-COMP:9749"/>
        <dbReference type="Rhea" id="RHEA-COMP:10173"/>
        <dbReference type="ChEBI" id="CHEBI:15378"/>
        <dbReference type="ChEBI" id="CHEBI:57856"/>
        <dbReference type="ChEBI" id="CHEBI:59789"/>
        <dbReference type="ChEBI" id="CHEBI:73995"/>
        <dbReference type="ChEBI" id="CHEBI:79005"/>
        <dbReference type="EC" id="2.1.1.314"/>
    </reaction>
</comment>
<dbReference type="InterPro" id="IPR004551">
    <property type="entry name" value="Dphthn_synthase"/>
</dbReference>
<dbReference type="GO" id="GO:0032259">
    <property type="term" value="P:methylation"/>
    <property type="evidence" value="ECO:0007669"/>
    <property type="project" value="UniProtKB-KW"/>
</dbReference>
<evidence type="ECO:0000256" key="2">
    <source>
        <dbReference type="ARBA" id="ARBA00005156"/>
    </source>
</evidence>
<feature type="domain" description="Tetrapyrrole methylase" evidence="10">
    <location>
        <begin position="112"/>
        <end position="355"/>
    </location>
</feature>
<dbReference type="InterPro" id="IPR014777">
    <property type="entry name" value="4pyrrole_Mease_sub1"/>
</dbReference>
<name>A0AAE0V105_9TELE</name>
<evidence type="ECO:0000256" key="7">
    <source>
        <dbReference type="ARBA" id="ARBA00022691"/>
    </source>
</evidence>
<organism evidence="11 12">
    <name type="scientific">Hemibagrus guttatus</name>
    <dbReference type="NCBI Taxonomy" id="175788"/>
    <lineage>
        <taxon>Eukaryota</taxon>
        <taxon>Metazoa</taxon>
        <taxon>Chordata</taxon>
        <taxon>Craniata</taxon>
        <taxon>Vertebrata</taxon>
        <taxon>Euteleostomi</taxon>
        <taxon>Actinopterygii</taxon>
        <taxon>Neopterygii</taxon>
        <taxon>Teleostei</taxon>
        <taxon>Ostariophysi</taxon>
        <taxon>Siluriformes</taxon>
        <taxon>Bagridae</taxon>
        <taxon>Hemibagrus</taxon>
    </lineage>
</organism>
<protein>
    <recommendedName>
        <fullName evidence="4">diphthine methyl ester synthase</fullName>
        <ecNumber evidence="4">2.1.1.314</ecNumber>
    </recommendedName>
</protein>
<dbReference type="PANTHER" id="PTHR10882:SF0">
    <property type="entry name" value="DIPHTHINE METHYL ESTER SYNTHASE"/>
    <property type="match status" value="1"/>
</dbReference>
<dbReference type="Gene3D" id="3.30.950.10">
    <property type="entry name" value="Methyltransferase, Cobalt-precorrin-4 Transmethylase, Domain 2"/>
    <property type="match status" value="1"/>
</dbReference>
<evidence type="ECO:0000256" key="6">
    <source>
        <dbReference type="ARBA" id="ARBA00022679"/>
    </source>
</evidence>
<evidence type="ECO:0000313" key="12">
    <source>
        <dbReference type="Proteomes" id="UP001274896"/>
    </source>
</evidence>
<dbReference type="GO" id="GO:0017183">
    <property type="term" value="P:protein histidyl modification to diphthamide"/>
    <property type="evidence" value="ECO:0007669"/>
    <property type="project" value="InterPro"/>
</dbReference>
<dbReference type="PANTHER" id="PTHR10882">
    <property type="entry name" value="DIPHTHINE SYNTHASE"/>
    <property type="match status" value="1"/>
</dbReference>
<sequence>TKLFSDADPGSVAIEMGREAAGSPALRNRASLDPESHSEKKKKKTCARPQYQLHYTEGVLEFVEQHGNGLLPTWMVTHIRYHGFCSDLSVSGGHFILDDCSSVINLTHTLAMFYLIGLGLGDAKDITVKGLEIIKRCSRVYLEAYTSILTVGKEALEEYYGRELILADRDMVEQEADEILKGADVSDVAFLVVGDPFGSPDCATTHSDLVLRAVNAGIEYRVIHNASILNAVGCCGLQLYNFGETVSIVFWTDSWKPESFYDKIKRNRDMGMHTLCLLDIKVKEQSMENLMRGRKVFEPPRFMSVAQAAEQLLEVVQNRRERGEEPAITEDTVCVGLARVGADDQAIRVGSLREMAVRDLGAPLHSMIITGHLHPLEVDMLRLFSSPEGLGSLKMTDGSTYIS</sequence>
<evidence type="ECO:0000256" key="1">
    <source>
        <dbReference type="ARBA" id="ARBA00004006"/>
    </source>
</evidence>
<dbReference type="InterPro" id="IPR000878">
    <property type="entry name" value="4pyrrol_Mease"/>
</dbReference>
<dbReference type="InterPro" id="IPR014776">
    <property type="entry name" value="4pyrrole_Mease_sub2"/>
</dbReference>
<keyword evidence="5" id="KW-0489">Methyltransferase</keyword>
<dbReference type="NCBIfam" id="TIGR00522">
    <property type="entry name" value="dph5"/>
    <property type="match status" value="1"/>
</dbReference>
<feature type="non-terminal residue" evidence="11">
    <location>
        <position position="1"/>
    </location>
</feature>
<evidence type="ECO:0000313" key="11">
    <source>
        <dbReference type="EMBL" id="KAK3533253.1"/>
    </source>
</evidence>
<dbReference type="CDD" id="cd11647">
    <property type="entry name" value="DHP5_DphB"/>
    <property type="match status" value="1"/>
</dbReference>
<feature type="region of interest" description="Disordered" evidence="9">
    <location>
        <begin position="18"/>
        <end position="43"/>
    </location>
</feature>
<evidence type="ECO:0000259" key="10">
    <source>
        <dbReference type="Pfam" id="PF00590"/>
    </source>
</evidence>
<dbReference type="HAMAP" id="MF_01084">
    <property type="entry name" value="Diphthine_synth"/>
    <property type="match status" value="1"/>
</dbReference>
<dbReference type="Proteomes" id="UP001274896">
    <property type="component" value="Unassembled WGS sequence"/>
</dbReference>